<proteinExistence type="predicted"/>
<dbReference type="PANTHER" id="PTHR34121:SF8">
    <property type="match status" value="1"/>
</dbReference>
<keyword evidence="1" id="KW-0175">Coiled coil</keyword>
<dbReference type="EMBL" id="JAVIJP010000016">
    <property type="protein sequence ID" value="KAL3642525.1"/>
    <property type="molecule type" value="Genomic_DNA"/>
</dbReference>
<dbReference type="PANTHER" id="PTHR34121">
    <property type="entry name" value="MYOSIN-11"/>
    <property type="match status" value="1"/>
</dbReference>
<comment type="caution">
    <text evidence="3">The sequence shown here is derived from an EMBL/GenBank/DDBJ whole genome shotgun (WGS) entry which is preliminary data.</text>
</comment>
<protein>
    <submittedName>
        <fullName evidence="3">Uncharacterized protein</fullName>
    </submittedName>
</protein>
<name>A0ABD3DJN9_9LAMI</name>
<accession>A0ABD3DJN9</accession>
<reference evidence="4" key="1">
    <citation type="journal article" date="2024" name="IScience">
        <title>Strigolactones Initiate the Formation of Haustorium-like Structures in Castilleja.</title>
        <authorList>
            <person name="Buerger M."/>
            <person name="Peterson D."/>
            <person name="Chory J."/>
        </authorList>
    </citation>
    <scope>NUCLEOTIDE SEQUENCE [LARGE SCALE GENOMIC DNA]</scope>
</reference>
<evidence type="ECO:0000256" key="1">
    <source>
        <dbReference type="SAM" id="Coils"/>
    </source>
</evidence>
<evidence type="ECO:0000313" key="4">
    <source>
        <dbReference type="Proteomes" id="UP001632038"/>
    </source>
</evidence>
<organism evidence="3 4">
    <name type="scientific">Castilleja foliolosa</name>
    <dbReference type="NCBI Taxonomy" id="1961234"/>
    <lineage>
        <taxon>Eukaryota</taxon>
        <taxon>Viridiplantae</taxon>
        <taxon>Streptophyta</taxon>
        <taxon>Embryophyta</taxon>
        <taxon>Tracheophyta</taxon>
        <taxon>Spermatophyta</taxon>
        <taxon>Magnoliopsida</taxon>
        <taxon>eudicotyledons</taxon>
        <taxon>Gunneridae</taxon>
        <taxon>Pentapetalae</taxon>
        <taxon>asterids</taxon>
        <taxon>lamiids</taxon>
        <taxon>Lamiales</taxon>
        <taxon>Orobanchaceae</taxon>
        <taxon>Pedicularideae</taxon>
        <taxon>Castillejinae</taxon>
        <taxon>Castilleja</taxon>
    </lineage>
</organism>
<dbReference type="Proteomes" id="UP001632038">
    <property type="component" value="Unassembled WGS sequence"/>
</dbReference>
<evidence type="ECO:0000313" key="3">
    <source>
        <dbReference type="EMBL" id="KAL3642525.1"/>
    </source>
</evidence>
<feature type="coiled-coil region" evidence="1">
    <location>
        <begin position="344"/>
        <end position="378"/>
    </location>
</feature>
<feature type="region of interest" description="Disordered" evidence="2">
    <location>
        <begin position="655"/>
        <end position="674"/>
    </location>
</feature>
<dbReference type="AlphaFoldDB" id="A0ABD3DJN9"/>
<evidence type="ECO:0000256" key="2">
    <source>
        <dbReference type="SAM" id="MobiDB-lite"/>
    </source>
</evidence>
<gene>
    <name evidence="3" type="ORF">CASFOL_013340</name>
</gene>
<keyword evidence="4" id="KW-1185">Reference proteome</keyword>
<sequence length="674" mass="77104">MSWFRSAVSRAIEAGGNGNVSRVDRSYADTVVNQAGQAIVGGAKLLQDRNGARNFQNYKLAVKRLEELSVSCRGLERVQLLRRWLVALKEIERLNEAAKNEHLDKYNDCNEHPPKPNVIMYYDPNLGELNFREMFLCSQALEGITLNLILDEPSEEELTLLLHIFRLCLLGEKDAQDVTVDCVRALAKAFSAYDEVLAKREEILQYVQDAVAGLKVNTQIVRIDSELSNTQTKLDGMKNQLPFNDVGEKSSEKVHDMSTENLKESHEHFKLCSRLEELLLQKKQITNRHSPTAHNQKVDKIKTLIESLASSSVKAEKRISDNRLQKEETFKFRLAKTTEMGKLDKELTSEIKALQNRKDELEEELKMVTNTLTSANVRLHNVREERDQFDEASNQIIQHLNSREDGLSKSVALYRAETEVCNMFVNFLESTWIFQSSYANRKGKLVDDELERHDEYFVDWTIGFLSAQKKQMATSISSIRDIVENWKRLDGILTTDENGGEVNTRKILEEQYSIQITKLKTAFSIVDSIKKHFTQDEGSRNSNVEVNESLEAFEKIKSEFESSKRPRLKYEAPILIEDAPIIAKPRTPRLPFLSPRQSIVPSKKLDQIDLQSPSEKITSSGFIALPLVRSLSTKVDKASDAEVQWSKLKFELELDEGHSRRSSMDGNLDWEFDR</sequence>